<feature type="domain" description="Histidine kinase" evidence="15">
    <location>
        <begin position="460"/>
        <end position="555"/>
    </location>
</feature>
<sequence length="559" mass="61759">MPLLHPLFIDLAERTATLVVLAFFLSRFRFFRRMLRRTDGPRDKIITIIVCTLIGIYGTYAAIPIEGALANSRVIGPVMAGLLGGPLVGTAAGFLAGVHRYFLGGFTDVACAVSTTVEGLLAGLVYLRYHRRSMHWGAAWLVGFIAEGVQMLIILSLARPFAEALRLVEIIAFPMMLVNASAIALFIMIVQAAKAEEEKIGSMQAQRALQIADITLPILRQGLDEHSAEKTARVIYNMTEAAAVAITDKECILAHIGAGDNHHNKGTPLQTEATLEALRSQNVLWAHNKKEIGCSSKNCPLHSAIIVPLTKKESAVGTLKLYFKREHEVSIVDWELARGLAQLFSTQLEIADLEKQASLLADAEIRALHAQINPHFLFNALNTISSFIRTKPETARRLIVNLAEFFRRNLHQGDRIITVEEEMKHVEAYLEIEQARFGDKLQVKTDIHPQAWKQRIPGLILQPIVENAVKHGLLAKKEGGTIHIFIGKESHVLIIRVTDNGVGFSPRTKTRPLSGIGLANVRNRLQALYGNPYDLKIDSKPGGGTVCTITMPWEERNVS</sequence>
<dbReference type="PATRIC" id="fig|47500.12.peg.5357"/>
<evidence type="ECO:0000313" key="16">
    <source>
        <dbReference type="EMBL" id="KON95344.1"/>
    </source>
</evidence>
<feature type="transmembrane region" description="Helical" evidence="14">
    <location>
        <begin position="135"/>
        <end position="158"/>
    </location>
</feature>
<dbReference type="Proteomes" id="UP000182836">
    <property type="component" value="Unassembled WGS sequence"/>
</dbReference>
<dbReference type="InterPro" id="IPR029016">
    <property type="entry name" value="GAF-like_dom_sf"/>
</dbReference>
<dbReference type="Proteomes" id="UP000037269">
    <property type="component" value="Unassembled WGS sequence"/>
</dbReference>
<dbReference type="SUPFAM" id="SSF55781">
    <property type="entry name" value="GAF domain-like"/>
    <property type="match status" value="1"/>
</dbReference>
<keyword evidence="4" id="KW-1003">Cell membrane</keyword>
<evidence type="ECO:0000256" key="5">
    <source>
        <dbReference type="ARBA" id="ARBA00022553"/>
    </source>
</evidence>
<feature type="transmembrane region" description="Helical" evidence="14">
    <location>
        <begin position="75"/>
        <end position="97"/>
    </location>
</feature>
<evidence type="ECO:0000256" key="14">
    <source>
        <dbReference type="SAM" id="Phobius"/>
    </source>
</evidence>
<keyword evidence="11 14" id="KW-1133">Transmembrane helix</keyword>
<dbReference type="PRINTS" id="PR00344">
    <property type="entry name" value="BCTRLSENSOR"/>
</dbReference>
<dbReference type="GO" id="GO:0005886">
    <property type="term" value="C:plasma membrane"/>
    <property type="evidence" value="ECO:0007669"/>
    <property type="project" value="UniProtKB-SubCell"/>
</dbReference>
<dbReference type="InterPro" id="IPR005467">
    <property type="entry name" value="His_kinase_dom"/>
</dbReference>
<protein>
    <recommendedName>
        <fullName evidence="3">histidine kinase</fullName>
        <ecNumber evidence="3">2.7.13.3</ecNumber>
    </recommendedName>
</protein>
<evidence type="ECO:0000256" key="8">
    <source>
        <dbReference type="ARBA" id="ARBA00022741"/>
    </source>
</evidence>
<proteinExistence type="predicted"/>
<reference evidence="17 19" key="2">
    <citation type="submission" date="2016-10" db="EMBL/GenBank/DDBJ databases">
        <authorList>
            <person name="de Groot N.N."/>
        </authorList>
    </citation>
    <scope>NUCLEOTIDE SEQUENCE [LARGE SCALE GENOMIC DNA]</scope>
    <source>
        <strain evidence="17 19">DSM 2895</strain>
    </source>
</reference>
<dbReference type="RefSeq" id="WP_043065534.1">
    <property type="nucleotide sequence ID" value="NZ_BJOA01000020.1"/>
</dbReference>
<feature type="transmembrane region" description="Helical" evidence="14">
    <location>
        <begin position="170"/>
        <end position="190"/>
    </location>
</feature>
<dbReference type="Pfam" id="PF07694">
    <property type="entry name" value="5TM-5TMR_LYT"/>
    <property type="match status" value="1"/>
</dbReference>
<evidence type="ECO:0000256" key="3">
    <source>
        <dbReference type="ARBA" id="ARBA00012438"/>
    </source>
</evidence>
<evidence type="ECO:0000256" key="9">
    <source>
        <dbReference type="ARBA" id="ARBA00022777"/>
    </source>
</evidence>
<evidence type="ECO:0000256" key="6">
    <source>
        <dbReference type="ARBA" id="ARBA00022679"/>
    </source>
</evidence>
<dbReference type="InterPro" id="IPR003594">
    <property type="entry name" value="HATPase_dom"/>
</dbReference>
<organism evidence="16 18">
    <name type="scientific">Aneurinibacillus migulanus</name>
    <name type="common">Bacillus migulanus</name>
    <dbReference type="NCBI Taxonomy" id="47500"/>
    <lineage>
        <taxon>Bacteria</taxon>
        <taxon>Bacillati</taxon>
        <taxon>Bacillota</taxon>
        <taxon>Bacilli</taxon>
        <taxon>Bacillales</taxon>
        <taxon>Paenibacillaceae</taxon>
        <taxon>Aneurinibacillus group</taxon>
        <taxon>Aneurinibacillus</taxon>
    </lineage>
</organism>
<evidence type="ECO:0000256" key="4">
    <source>
        <dbReference type="ARBA" id="ARBA00022475"/>
    </source>
</evidence>
<comment type="subcellular location">
    <subcellularLocation>
        <location evidence="2">Cell membrane</location>
        <topology evidence="2">Multi-pass membrane protein</topology>
    </subcellularLocation>
</comment>
<dbReference type="InterPro" id="IPR004358">
    <property type="entry name" value="Sig_transdc_His_kin-like_C"/>
</dbReference>
<evidence type="ECO:0000313" key="19">
    <source>
        <dbReference type="Proteomes" id="UP000182836"/>
    </source>
</evidence>
<dbReference type="InterPro" id="IPR050640">
    <property type="entry name" value="Bact_2-comp_sensor_kinase"/>
</dbReference>
<dbReference type="EC" id="2.7.13.3" evidence="3"/>
<dbReference type="PROSITE" id="PS50109">
    <property type="entry name" value="HIS_KIN"/>
    <property type="match status" value="1"/>
</dbReference>
<evidence type="ECO:0000256" key="12">
    <source>
        <dbReference type="ARBA" id="ARBA00023012"/>
    </source>
</evidence>
<dbReference type="EMBL" id="LGUG01000004">
    <property type="protein sequence ID" value="KON95344.1"/>
    <property type="molecule type" value="Genomic_DNA"/>
</dbReference>
<evidence type="ECO:0000256" key="7">
    <source>
        <dbReference type="ARBA" id="ARBA00022692"/>
    </source>
</evidence>
<evidence type="ECO:0000256" key="11">
    <source>
        <dbReference type="ARBA" id="ARBA00022989"/>
    </source>
</evidence>
<keyword evidence="6" id="KW-0808">Transferase</keyword>
<reference evidence="16 18" key="1">
    <citation type="submission" date="2015-07" db="EMBL/GenBank/DDBJ databases">
        <title>Fjat-14205 dsm 2895.</title>
        <authorList>
            <person name="Liu B."/>
            <person name="Wang J."/>
            <person name="Zhu Y."/>
            <person name="Liu G."/>
            <person name="Chen Q."/>
            <person name="Chen Z."/>
            <person name="Lan J."/>
            <person name="Che J."/>
            <person name="Ge C."/>
            <person name="Shi H."/>
            <person name="Pan Z."/>
            <person name="Liu X."/>
        </authorList>
    </citation>
    <scope>NUCLEOTIDE SEQUENCE [LARGE SCALE GENOMIC DNA]</scope>
    <source>
        <strain evidence="16 18">DSM 2895</strain>
    </source>
</reference>
<dbReference type="Gene3D" id="3.30.450.40">
    <property type="match status" value="1"/>
</dbReference>
<keyword evidence="8" id="KW-0547">Nucleotide-binding</keyword>
<dbReference type="AlphaFoldDB" id="A0A0D1VB02"/>
<evidence type="ECO:0000256" key="10">
    <source>
        <dbReference type="ARBA" id="ARBA00022840"/>
    </source>
</evidence>
<accession>A0A0D1VB02</accession>
<keyword evidence="7 14" id="KW-0812">Transmembrane</keyword>
<dbReference type="EMBL" id="FNED01000006">
    <property type="protein sequence ID" value="SDI66851.1"/>
    <property type="molecule type" value="Genomic_DNA"/>
</dbReference>
<keyword evidence="18" id="KW-1185">Reference proteome</keyword>
<dbReference type="GO" id="GO:0005524">
    <property type="term" value="F:ATP binding"/>
    <property type="evidence" value="ECO:0007669"/>
    <property type="project" value="UniProtKB-KW"/>
</dbReference>
<dbReference type="SUPFAM" id="SSF55874">
    <property type="entry name" value="ATPase domain of HSP90 chaperone/DNA topoisomerase II/histidine kinase"/>
    <property type="match status" value="1"/>
</dbReference>
<keyword evidence="10" id="KW-0067">ATP-binding</keyword>
<dbReference type="Pfam" id="PF02518">
    <property type="entry name" value="HATPase_c"/>
    <property type="match status" value="1"/>
</dbReference>
<evidence type="ECO:0000256" key="13">
    <source>
        <dbReference type="ARBA" id="ARBA00023136"/>
    </source>
</evidence>
<evidence type="ECO:0000256" key="2">
    <source>
        <dbReference type="ARBA" id="ARBA00004651"/>
    </source>
</evidence>
<dbReference type="GO" id="GO:0071555">
    <property type="term" value="P:cell wall organization"/>
    <property type="evidence" value="ECO:0007669"/>
    <property type="project" value="InterPro"/>
</dbReference>
<comment type="catalytic activity">
    <reaction evidence="1">
        <text>ATP + protein L-histidine = ADP + protein N-phospho-L-histidine.</text>
        <dbReference type="EC" id="2.7.13.3"/>
    </reaction>
</comment>
<evidence type="ECO:0000256" key="1">
    <source>
        <dbReference type="ARBA" id="ARBA00000085"/>
    </source>
</evidence>
<dbReference type="STRING" id="47500.AF333_07475"/>
<keyword evidence="13 14" id="KW-0472">Membrane</keyword>
<dbReference type="Pfam" id="PF06580">
    <property type="entry name" value="His_kinase"/>
    <property type="match status" value="1"/>
</dbReference>
<keyword evidence="9 16" id="KW-0418">Kinase</keyword>
<dbReference type="Gene3D" id="3.30.565.10">
    <property type="entry name" value="Histidine kinase-like ATPase, C-terminal domain"/>
    <property type="match status" value="1"/>
</dbReference>
<feature type="transmembrane region" description="Helical" evidence="14">
    <location>
        <begin position="45"/>
        <end position="63"/>
    </location>
</feature>
<keyword evidence="5" id="KW-0597">Phosphoprotein</keyword>
<dbReference type="InterPro" id="IPR036890">
    <property type="entry name" value="HATPase_C_sf"/>
</dbReference>
<keyword evidence="12" id="KW-0902">Two-component regulatory system</keyword>
<evidence type="ECO:0000313" key="17">
    <source>
        <dbReference type="EMBL" id="SDI66851.1"/>
    </source>
</evidence>
<dbReference type="InterPro" id="IPR011620">
    <property type="entry name" value="Sig_transdc_His_kinase_LytS_TM"/>
</dbReference>
<feature type="transmembrane region" description="Helical" evidence="14">
    <location>
        <begin position="109"/>
        <end position="129"/>
    </location>
</feature>
<gene>
    <name evidence="16" type="ORF">AF333_07475</name>
    <name evidence="17" type="ORF">SAMN04487909_106101</name>
</gene>
<dbReference type="InterPro" id="IPR010559">
    <property type="entry name" value="Sig_transdc_His_kin_internal"/>
</dbReference>
<dbReference type="PANTHER" id="PTHR34220:SF7">
    <property type="entry name" value="SENSOR HISTIDINE KINASE YPDA"/>
    <property type="match status" value="1"/>
</dbReference>
<dbReference type="PANTHER" id="PTHR34220">
    <property type="entry name" value="SENSOR HISTIDINE KINASE YPDA"/>
    <property type="match status" value="1"/>
</dbReference>
<name>A0A0D1VB02_ANEMI</name>
<evidence type="ECO:0000259" key="15">
    <source>
        <dbReference type="PROSITE" id="PS50109"/>
    </source>
</evidence>
<evidence type="ECO:0000313" key="18">
    <source>
        <dbReference type="Proteomes" id="UP000037269"/>
    </source>
</evidence>
<dbReference type="SMART" id="SM00387">
    <property type="entry name" value="HATPase_c"/>
    <property type="match status" value="1"/>
</dbReference>
<dbReference type="GO" id="GO:0000155">
    <property type="term" value="F:phosphorelay sensor kinase activity"/>
    <property type="evidence" value="ECO:0007669"/>
    <property type="project" value="InterPro"/>
</dbReference>
<dbReference type="GeneID" id="42305036"/>